<protein>
    <recommendedName>
        <fullName evidence="4">DUF3618 domain-containing protein</fullName>
    </recommendedName>
</protein>
<reference evidence="2 3" key="1">
    <citation type="submission" date="2023-06" db="EMBL/GenBank/DDBJ databases">
        <title>Roseiconus lacunae JC819 isolated from Gulf of Mannar region, Tamil Nadu.</title>
        <authorList>
            <person name="Pk S."/>
            <person name="Ch S."/>
            <person name="Ch V.R."/>
        </authorList>
    </citation>
    <scope>NUCLEOTIDE SEQUENCE [LARGE SCALE GENOMIC DNA]</scope>
    <source>
        <strain evidence="2 3">JC819</strain>
    </source>
</reference>
<keyword evidence="1" id="KW-0472">Membrane</keyword>
<evidence type="ECO:0008006" key="4">
    <source>
        <dbReference type="Google" id="ProtNLM"/>
    </source>
</evidence>
<organism evidence="2 3">
    <name type="scientific">Roseiconus lacunae</name>
    <dbReference type="NCBI Taxonomy" id="2605694"/>
    <lineage>
        <taxon>Bacteria</taxon>
        <taxon>Pseudomonadati</taxon>
        <taxon>Planctomycetota</taxon>
        <taxon>Planctomycetia</taxon>
        <taxon>Pirellulales</taxon>
        <taxon>Pirellulaceae</taxon>
        <taxon>Roseiconus</taxon>
    </lineage>
</organism>
<evidence type="ECO:0000313" key="2">
    <source>
        <dbReference type="EMBL" id="MDM4016247.1"/>
    </source>
</evidence>
<keyword evidence="3" id="KW-1185">Reference proteome</keyword>
<sequence>MGISDQQRRHIESQLASLGRSINVSESHRDRVLEQASQHLVRANSHKRGMQVALAVAIVLLLVSPLISQLTRGMKARPAATASQLQAEAMKMSDAEQMSFDWALVHLFDQFRGRLRK</sequence>
<keyword evidence="1" id="KW-1133">Transmembrane helix</keyword>
<proteinExistence type="predicted"/>
<feature type="transmembrane region" description="Helical" evidence="1">
    <location>
        <begin position="49"/>
        <end position="67"/>
    </location>
</feature>
<gene>
    <name evidence="2" type="ORF">QTN89_12465</name>
</gene>
<accession>A0ABT7PIC1</accession>
<evidence type="ECO:0000256" key="1">
    <source>
        <dbReference type="SAM" id="Phobius"/>
    </source>
</evidence>
<dbReference type="EMBL" id="JASZZN010000008">
    <property type="protein sequence ID" value="MDM4016247.1"/>
    <property type="molecule type" value="Genomic_DNA"/>
</dbReference>
<comment type="caution">
    <text evidence="2">The sequence shown here is derived from an EMBL/GenBank/DDBJ whole genome shotgun (WGS) entry which is preliminary data.</text>
</comment>
<dbReference type="Proteomes" id="UP001239462">
    <property type="component" value="Unassembled WGS sequence"/>
</dbReference>
<evidence type="ECO:0000313" key="3">
    <source>
        <dbReference type="Proteomes" id="UP001239462"/>
    </source>
</evidence>
<dbReference type="RefSeq" id="WP_289163880.1">
    <property type="nucleotide sequence ID" value="NZ_JASZZN010000008.1"/>
</dbReference>
<name>A0ABT7PIC1_9BACT</name>
<keyword evidence="1" id="KW-0812">Transmembrane</keyword>